<dbReference type="GeneID" id="134285340"/>
<dbReference type="Gene3D" id="1.10.340.70">
    <property type="match status" value="1"/>
</dbReference>
<name>A0ABM1YYR4_AEDAL</name>
<dbReference type="Pfam" id="PF17921">
    <property type="entry name" value="Integrase_H2C2"/>
    <property type="match status" value="1"/>
</dbReference>
<feature type="domain" description="Integrase catalytic" evidence="3">
    <location>
        <begin position="58"/>
        <end position="213"/>
    </location>
</feature>
<protein>
    <recommendedName>
        <fullName evidence="1">RNA-directed DNA polymerase</fullName>
        <ecNumber evidence="1">2.7.7.49</ecNumber>
    </recommendedName>
</protein>
<dbReference type="InterPro" id="IPR036397">
    <property type="entry name" value="RNaseH_sf"/>
</dbReference>
<dbReference type="PANTHER" id="PTHR37984:SF11">
    <property type="entry name" value="INTEGRASE CATALYTIC DOMAIN-CONTAINING PROTEIN"/>
    <property type="match status" value="1"/>
</dbReference>
<evidence type="ECO:0000313" key="4">
    <source>
        <dbReference type="EnsemblMetazoa" id="AALFPA23_013314.P19282"/>
    </source>
</evidence>
<dbReference type="InterPro" id="IPR001584">
    <property type="entry name" value="Integrase_cat-core"/>
</dbReference>
<reference evidence="5" key="1">
    <citation type="journal article" date="2015" name="Proc. Natl. Acad. Sci. U.S.A.">
        <title>Genome sequence of the Asian Tiger mosquito, Aedes albopictus, reveals insights into its biology, genetics, and evolution.</title>
        <authorList>
            <person name="Chen X.G."/>
            <person name="Jiang X."/>
            <person name="Gu J."/>
            <person name="Xu M."/>
            <person name="Wu Y."/>
            <person name="Deng Y."/>
            <person name="Zhang C."/>
            <person name="Bonizzoni M."/>
            <person name="Dermauw W."/>
            <person name="Vontas J."/>
            <person name="Armbruster P."/>
            <person name="Huang X."/>
            <person name="Yang Y."/>
            <person name="Zhang H."/>
            <person name="He W."/>
            <person name="Peng H."/>
            <person name="Liu Y."/>
            <person name="Wu K."/>
            <person name="Chen J."/>
            <person name="Lirakis M."/>
            <person name="Topalis P."/>
            <person name="Van Leeuwen T."/>
            <person name="Hall A.B."/>
            <person name="Jiang X."/>
            <person name="Thorpe C."/>
            <person name="Mueller R.L."/>
            <person name="Sun C."/>
            <person name="Waterhouse R.M."/>
            <person name="Yan G."/>
            <person name="Tu Z.J."/>
            <person name="Fang X."/>
            <person name="James A.A."/>
        </authorList>
    </citation>
    <scope>NUCLEOTIDE SEQUENCE [LARGE SCALE GENOMIC DNA]</scope>
    <source>
        <strain evidence="5">Foshan</strain>
    </source>
</reference>
<evidence type="ECO:0000259" key="3">
    <source>
        <dbReference type="PROSITE" id="PS50994"/>
    </source>
</evidence>
<dbReference type="Pfam" id="PF00665">
    <property type="entry name" value="rve"/>
    <property type="match status" value="1"/>
</dbReference>
<accession>A0ABM1YYR4</accession>
<dbReference type="PANTHER" id="PTHR37984">
    <property type="entry name" value="PROTEIN CBG26694"/>
    <property type="match status" value="1"/>
</dbReference>
<organism evidence="4 5">
    <name type="scientific">Aedes albopictus</name>
    <name type="common">Asian tiger mosquito</name>
    <name type="synonym">Stegomyia albopicta</name>
    <dbReference type="NCBI Taxonomy" id="7160"/>
    <lineage>
        <taxon>Eukaryota</taxon>
        <taxon>Metazoa</taxon>
        <taxon>Ecdysozoa</taxon>
        <taxon>Arthropoda</taxon>
        <taxon>Hexapoda</taxon>
        <taxon>Insecta</taxon>
        <taxon>Pterygota</taxon>
        <taxon>Neoptera</taxon>
        <taxon>Endopterygota</taxon>
        <taxon>Diptera</taxon>
        <taxon>Nematocera</taxon>
        <taxon>Culicoidea</taxon>
        <taxon>Culicidae</taxon>
        <taxon>Culicinae</taxon>
        <taxon>Aedini</taxon>
        <taxon>Aedes</taxon>
        <taxon>Stegomyia</taxon>
    </lineage>
</organism>
<dbReference type="EnsemblMetazoa" id="AALFPA23_013314.R19282">
    <property type="protein sequence ID" value="AALFPA23_013314.P19282"/>
    <property type="gene ID" value="AALFPA23_013314"/>
</dbReference>
<feature type="region of interest" description="Disordered" evidence="2">
    <location>
        <begin position="317"/>
        <end position="372"/>
    </location>
</feature>
<dbReference type="InterPro" id="IPR050951">
    <property type="entry name" value="Retrovirus_Pol_polyprotein"/>
</dbReference>
<dbReference type="PROSITE" id="PS50994">
    <property type="entry name" value="INTEGRASE"/>
    <property type="match status" value="1"/>
</dbReference>
<evidence type="ECO:0000256" key="2">
    <source>
        <dbReference type="SAM" id="MobiDB-lite"/>
    </source>
</evidence>
<feature type="compositionally biased region" description="Polar residues" evidence="2">
    <location>
        <begin position="346"/>
        <end position="356"/>
    </location>
</feature>
<dbReference type="InterPro" id="IPR041588">
    <property type="entry name" value="Integrase_H2C2"/>
</dbReference>
<sequence length="398" mass="44612">MQTAHGGHIGEVAMKRILREYFWWPRMSSDVECFVRKCETCLQLAKKNPPVPLCSRELPEGPWQILQIDFLSVPGFGSGEFLVVVDTYSRYISVVEMKLMDAENTNAALCEVFQRWGCPLILQSDNGPPFQGAPFIKFWEDKGVKVRKSVPLSPQSNGAVERQNQGITKALAASKIEETNWRRALQLYVYNHNNLVPHSRLLVTPFELMCGWKFRGHFPCLWENTCKRLDRADVREKDAESKLISKSDADSARGAKHSDIKIGDTVLLAQARKSKTDPLFSQDHFKVVARDGPKVVVISRNGIQYARNIQDVKKVDATAGADESPAGENVSTSAAPSSDAEGRVKNTGNDDTSSGSDAAVDHQPCRNKGLRRREIIKKPSRYDLIRFEIGRKLAKIWA</sequence>
<dbReference type="Proteomes" id="UP000069940">
    <property type="component" value="Unassembled WGS sequence"/>
</dbReference>
<dbReference type="RefSeq" id="XP_062701906.1">
    <property type="nucleotide sequence ID" value="XM_062845922.1"/>
</dbReference>
<keyword evidence="5" id="KW-1185">Reference proteome</keyword>
<proteinExistence type="predicted"/>
<evidence type="ECO:0000313" key="5">
    <source>
        <dbReference type="Proteomes" id="UP000069940"/>
    </source>
</evidence>
<dbReference type="Gene3D" id="3.30.420.10">
    <property type="entry name" value="Ribonuclease H-like superfamily/Ribonuclease H"/>
    <property type="match status" value="1"/>
</dbReference>
<dbReference type="SUPFAM" id="SSF53098">
    <property type="entry name" value="Ribonuclease H-like"/>
    <property type="match status" value="1"/>
</dbReference>
<reference evidence="4" key="2">
    <citation type="submission" date="2025-05" db="UniProtKB">
        <authorList>
            <consortium name="EnsemblMetazoa"/>
        </authorList>
    </citation>
    <scope>IDENTIFICATION</scope>
    <source>
        <strain evidence="4">Foshan</strain>
    </source>
</reference>
<dbReference type="EC" id="2.7.7.49" evidence="1"/>
<dbReference type="InterPro" id="IPR012337">
    <property type="entry name" value="RNaseH-like_sf"/>
</dbReference>
<evidence type="ECO:0000256" key="1">
    <source>
        <dbReference type="ARBA" id="ARBA00012493"/>
    </source>
</evidence>